<protein>
    <recommendedName>
        <fullName evidence="6">VWFC domain-containing protein</fullName>
    </recommendedName>
</protein>
<evidence type="ECO:0000313" key="7">
    <source>
        <dbReference type="EMBL" id="KAK6638266.1"/>
    </source>
</evidence>
<name>A0ABR1B917_POLSC</name>
<reference evidence="7 8" key="1">
    <citation type="submission" date="2023-09" db="EMBL/GenBank/DDBJ databases">
        <title>Genomes of two closely related lineages of the louse Polyplax serrata with different host specificities.</title>
        <authorList>
            <person name="Martinu J."/>
            <person name="Tarabai H."/>
            <person name="Stefka J."/>
            <person name="Hypsa V."/>
        </authorList>
    </citation>
    <scope>NUCLEOTIDE SEQUENCE [LARGE SCALE GENOMIC DNA]</scope>
    <source>
        <strain evidence="7">98ZLc_SE</strain>
    </source>
</reference>
<evidence type="ECO:0000256" key="4">
    <source>
        <dbReference type="SAM" id="MobiDB-lite"/>
    </source>
</evidence>
<feature type="signal peptide" evidence="5">
    <location>
        <begin position="1"/>
        <end position="15"/>
    </location>
</feature>
<accession>A0ABR1B917</accession>
<evidence type="ECO:0000256" key="3">
    <source>
        <dbReference type="ARBA" id="ARBA00022729"/>
    </source>
</evidence>
<dbReference type="InterPro" id="IPR052424">
    <property type="entry name" value="Kielin_Chordin-BMP_Reg"/>
</dbReference>
<gene>
    <name evidence="7" type="ORF">RUM44_008695</name>
</gene>
<evidence type="ECO:0000259" key="6">
    <source>
        <dbReference type="PROSITE" id="PS50184"/>
    </source>
</evidence>
<feature type="region of interest" description="Disordered" evidence="4">
    <location>
        <begin position="271"/>
        <end position="293"/>
    </location>
</feature>
<feature type="domain" description="VWFC" evidence="6">
    <location>
        <begin position="174"/>
        <end position="238"/>
    </location>
</feature>
<keyword evidence="2" id="KW-0964">Secreted</keyword>
<dbReference type="PROSITE" id="PS50184">
    <property type="entry name" value="VWFC_2"/>
    <property type="match status" value="2"/>
</dbReference>
<dbReference type="PANTHER" id="PTHR46698">
    <property type="entry name" value="CROSSVEINLESS 2"/>
    <property type="match status" value="1"/>
</dbReference>
<keyword evidence="8" id="KW-1185">Reference proteome</keyword>
<dbReference type="SUPFAM" id="SSF57603">
    <property type="entry name" value="FnI-like domain"/>
    <property type="match status" value="3"/>
</dbReference>
<sequence length="796" mass="87337">MTCWFIKLLVTVALAEQTGSLPLACVYNGTSYTEGDTIKTSEPCLSCTCRRGSLNCNLRVCADVPQVTSPGCLVVYKTNDCCPQLLCEENYKVRDVEVRTAFKTDQKVGKNDCIKNGTLYAEGSAVGSSSVCEYCYCIRREIKCIKPKCYMPLEGCRPIYHESSCCPTHYDCNCQRNGTVYKEGEMVASVNTSKCESCYCTRGKVQCTPIVCPMEPHFRNCLPLKTGNECCPTSFTCGNVTKNSVNVTTTTALMVTTNNDMELRAAVTESITNTEESQTSYEMSTVPVGSTEQNMTDEEFSTTVESTTFDVNSPGSTQTEGSSFTTPEQTERSDNNTTTTVVIEITTTTSINENSVQSTVQPTDSDANETTITTPTEQIENKSSNLGINSAEGNVTDVADDYENYDYNEPKLPPSLPNLVILPFVAADAVIKDQTKTRVYEYDISKNYFNEFFTPPVKTEGGFVPRDPPNLIKQIDEYGRNKDNYPLTQSSDGDNVGLPFISIQNLSNSSSTDSFERRMSATNDSIHTNEPYSLIKPKLASDLAISTSLTPPRLTHFNAKPVTVTYKNAVLDYYPELPVAPEVDYSLTTRSYEKKTPLNGVEIKFTGMSPVPSTTVKSLPILAISDRPNENVFTKAVKSIPHIAIVDKTSILTNIFKSLLEESRKQSTTVATSVKKISSNTLPLTPQSFAVTRPVTSTIAPVVPHPEPASPLVATRRQDDGGDHHFVGKEEPGFGKFNKNAEVIYKRKHFGSLLKLAGCNIYGRMYRVGKIIAELSGPCVECICTDVGVQCSSPNC</sequence>
<comment type="subcellular location">
    <subcellularLocation>
        <location evidence="1">Secreted</location>
    </subcellularLocation>
</comment>
<feature type="region of interest" description="Disordered" evidence="4">
    <location>
        <begin position="307"/>
        <end position="336"/>
    </location>
</feature>
<proteinExistence type="predicted"/>
<evidence type="ECO:0000256" key="2">
    <source>
        <dbReference type="ARBA" id="ARBA00022525"/>
    </source>
</evidence>
<comment type="caution">
    <text evidence="7">The sequence shown here is derived from an EMBL/GenBank/DDBJ whole genome shotgun (WGS) entry which is preliminary data.</text>
</comment>
<organism evidence="7 8">
    <name type="scientific">Polyplax serrata</name>
    <name type="common">Common mouse louse</name>
    <dbReference type="NCBI Taxonomy" id="468196"/>
    <lineage>
        <taxon>Eukaryota</taxon>
        <taxon>Metazoa</taxon>
        <taxon>Ecdysozoa</taxon>
        <taxon>Arthropoda</taxon>
        <taxon>Hexapoda</taxon>
        <taxon>Insecta</taxon>
        <taxon>Pterygota</taxon>
        <taxon>Neoptera</taxon>
        <taxon>Paraneoptera</taxon>
        <taxon>Psocodea</taxon>
        <taxon>Troctomorpha</taxon>
        <taxon>Phthiraptera</taxon>
        <taxon>Anoplura</taxon>
        <taxon>Polyplacidae</taxon>
        <taxon>Polyplax</taxon>
    </lineage>
</organism>
<feature type="compositionally biased region" description="Polar residues" evidence="4">
    <location>
        <begin position="313"/>
        <end position="328"/>
    </location>
</feature>
<keyword evidence="3 5" id="KW-0732">Signal</keyword>
<dbReference type="PANTHER" id="PTHR46698:SF3">
    <property type="entry name" value="TENECTIN ISOFORM 1-RELATED"/>
    <property type="match status" value="1"/>
</dbReference>
<dbReference type="EMBL" id="JAWJWF010000002">
    <property type="protein sequence ID" value="KAK6638266.1"/>
    <property type="molecule type" value="Genomic_DNA"/>
</dbReference>
<evidence type="ECO:0000313" key="8">
    <source>
        <dbReference type="Proteomes" id="UP001359485"/>
    </source>
</evidence>
<dbReference type="Proteomes" id="UP001359485">
    <property type="component" value="Unassembled WGS sequence"/>
</dbReference>
<dbReference type="InterPro" id="IPR001007">
    <property type="entry name" value="VWF_dom"/>
</dbReference>
<feature type="chain" id="PRO_5045835007" description="VWFC domain-containing protein" evidence="5">
    <location>
        <begin position="16"/>
        <end position="796"/>
    </location>
</feature>
<evidence type="ECO:0000256" key="1">
    <source>
        <dbReference type="ARBA" id="ARBA00004613"/>
    </source>
</evidence>
<dbReference type="Gene3D" id="2.10.70.10">
    <property type="entry name" value="Complement Module, domain 1"/>
    <property type="match status" value="2"/>
</dbReference>
<evidence type="ECO:0000256" key="5">
    <source>
        <dbReference type="SAM" id="SignalP"/>
    </source>
</evidence>
<feature type="domain" description="VWFC" evidence="6">
    <location>
        <begin position="23"/>
        <end position="88"/>
    </location>
</feature>
<dbReference type="SMART" id="SM00214">
    <property type="entry name" value="VWC"/>
    <property type="match status" value="3"/>
</dbReference>